<dbReference type="EMBL" id="MU253764">
    <property type="protein sequence ID" value="KAG9247731.1"/>
    <property type="molecule type" value="Genomic_DNA"/>
</dbReference>
<feature type="transmembrane region" description="Helical" evidence="6">
    <location>
        <begin position="70"/>
        <end position="94"/>
    </location>
</feature>
<name>A0A9P7Z9I1_9HELO</name>
<dbReference type="GO" id="GO:0005783">
    <property type="term" value="C:endoplasmic reticulum"/>
    <property type="evidence" value="ECO:0007669"/>
    <property type="project" value="TreeGrafter"/>
</dbReference>
<feature type="transmembrane region" description="Helical" evidence="6">
    <location>
        <begin position="271"/>
        <end position="292"/>
    </location>
</feature>
<evidence type="ECO:0000256" key="2">
    <source>
        <dbReference type="ARBA" id="ARBA00022692"/>
    </source>
</evidence>
<evidence type="ECO:0000313" key="8">
    <source>
        <dbReference type="EMBL" id="KAG9247731.1"/>
    </source>
</evidence>
<dbReference type="GO" id="GO:0016020">
    <property type="term" value="C:membrane"/>
    <property type="evidence" value="ECO:0007669"/>
    <property type="project" value="UniProtKB-SubCell"/>
</dbReference>
<gene>
    <name evidence="8" type="ORF">BJ878DRAFT_140373</name>
</gene>
<evidence type="ECO:0000256" key="3">
    <source>
        <dbReference type="ARBA" id="ARBA00022989"/>
    </source>
</evidence>
<evidence type="ECO:0000256" key="6">
    <source>
        <dbReference type="SAM" id="Phobius"/>
    </source>
</evidence>
<keyword evidence="9" id="KW-1185">Reference proteome</keyword>
<keyword evidence="3 6" id="KW-1133">Transmembrane helix</keyword>
<feature type="domain" description="TLC" evidence="7">
    <location>
        <begin position="68"/>
        <end position="303"/>
    </location>
</feature>
<comment type="caution">
    <text evidence="8">The sequence shown here is derived from an EMBL/GenBank/DDBJ whole genome shotgun (WGS) entry which is preliminary data.</text>
</comment>
<evidence type="ECO:0000256" key="4">
    <source>
        <dbReference type="ARBA" id="ARBA00023136"/>
    </source>
</evidence>
<dbReference type="Pfam" id="PF03798">
    <property type="entry name" value="TRAM_LAG1_CLN8"/>
    <property type="match status" value="1"/>
</dbReference>
<comment type="subcellular location">
    <subcellularLocation>
        <location evidence="1">Membrane</location>
        <topology evidence="1">Multi-pass membrane protein</topology>
    </subcellularLocation>
</comment>
<dbReference type="Proteomes" id="UP000887226">
    <property type="component" value="Unassembled WGS sequence"/>
</dbReference>
<evidence type="ECO:0000259" key="7">
    <source>
        <dbReference type="PROSITE" id="PS50922"/>
    </source>
</evidence>
<dbReference type="AlphaFoldDB" id="A0A9P7Z9I1"/>
<protein>
    <submittedName>
        <fullName evidence="8">TLC domain-containing protein</fullName>
    </submittedName>
</protein>
<dbReference type="SMART" id="SM00724">
    <property type="entry name" value="TLC"/>
    <property type="match status" value="1"/>
</dbReference>
<feature type="transmembrane region" description="Helical" evidence="6">
    <location>
        <begin position="140"/>
        <end position="160"/>
    </location>
</feature>
<keyword evidence="2 5" id="KW-0812">Transmembrane</keyword>
<dbReference type="OrthoDB" id="10266980at2759"/>
<feature type="transmembrane region" description="Helical" evidence="6">
    <location>
        <begin position="199"/>
        <end position="216"/>
    </location>
</feature>
<evidence type="ECO:0000256" key="5">
    <source>
        <dbReference type="PROSITE-ProRule" id="PRU00205"/>
    </source>
</evidence>
<feature type="transmembrane region" description="Helical" evidence="6">
    <location>
        <begin position="109"/>
        <end position="128"/>
    </location>
</feature>
<dbReference type="InterPro" id="IPR006634">
    <property type="entry name" value="TLC-dom"/>
</dbReference>
<keyword evidence="4 5" id="KW-0472">Membrane</keyword>
<sequence>MLDPFFSSPTILVTAIQPMVDYLGLSTLPLHIHEVILGWTCYHLIDTIVSPVVSTWLFPSIYPCLPARTMISWNIHVTSFIQSSFITAFALFVIWRDEERKEMDWAGRIWGYTGAGGAVQGFAAGYFLWDLIASIMHLNVLGWGSLAHAVSALLVTSLGFRPFANYYGLNFILYELSTPFLNIHWFFDKVNMTGSRVQLYNGIALLATFFGCRVLWGNYQSINIYLDVWTALHTRTPDSLPVSGNSIFAQRESTLGLGTRDNFGTMTLPTWLAIVYLGSNTVLNFLNVYWFAKMVQALMKRFRLPNSTPKLGKRSFEKNAGCHID</sequence>
<proteinExistence type="predicted"/>
<dbReference type="PANTHER" id="PTHR13439">
    <property type="entry name" value="CT120 PROTEIN"/>
    <property type="match status" value="1"/>
</dbReference>
<dbReference type="PROSITE" id="PS50922">
    <property type="entry name" value="TLC"/>
    <property type="match status" value="1"/>
</dbReference>
<dbReference type="GO" id="GO:0055088">
    <property type="term" value="P:lipid homeostasis"/>
    <property type="evidence" value="ECO:0007669"/>
    <property type="project" value="TreeGrafter"/>
</dbReference>
<feature type="transmembrane region" description="Helical" evidence="6">
    <location>
        <begin position="166"/>
        <end position="187"/>
    </location>
</feature>
<dbReference type="PANTHER" id="PTHR13439:SF0">
    <property type="entry name" value="TOPOISOMERASE I DAMAGE AFFECTED PROTEIN 4"/>
    <property type="match status" value="1"/>
</dbReference>
<accession>A0A9P7Z9I1</accession>
<organism evidence="8 9">
    <name type="scientific">Calycina marina</name>
    <dbReference type="NCBI Taxonomy" id="1763456"/>
    <lineage>
        <taxon>Eukaryota</taxon>
        <taxon>Fungi</taxon>
        <taxon>Dikarya</taxon>
        <taxon>Ascomycota</taxon>
        <taxon>Pezizomycotina</taxon>
        <taxon>Leotiomycetes</taxon>
        <taxon>Helotiales</taxon>
        <taxon>Pezizellaceae</taxon>
        <taxon>Calycina</taxon>
    </lineage>
</organism>
<evidence type="ECO:0000313" key="9">
    <source>
        <dbReference type="Proteomes" id="UP000887226"/>
    </source>
</evidence>
<dbReference type="InterPro" id="IPR050846">
    <property type="entry name" value="TLCD"/>
</dbReference>
<evidence type="ECO:0000256" key="1">
    <source>
        <dbReference type="ARBA" id="ARBA00004141"/>
    </source>
</evidence>
<reference evidence="8" key="1">
    <citation type="journal article" date="2021" name="IMA Fungus">
        <title>Genomic characterization of three marine fungi, including Emericellopsis atlantica sp. nov. with signatures of a generalist lifestyle and marine biomass degradation.</title>
        <authorList>
            <person name="Hagestad O.C."/>
            <person name="Hou L."/>
            <person name="Andersen J.H."/>
            <person name="Hansen E.H."/>
            <person name="Altermark B."/>
            <person name="Li C."/>
            <person name="Kuhnert E."/>
            <person name="Cox R.J."/>
            <person name="Crous P.W."/>
            <person name="Spatafora J.W."/>
            <person name="Lail K."/>
            <person name="Amirebrahimi M."/>
            <person name="Lipzen A."/>
            <person name="Pangilinan J."/>
            <person name="Andreopoulos W."/>
            <person name="Hayes R.D."/>
            <person name="Ng V."/>
            <person name="Grigoriev I.V."/>
            <person name="Jackson S.A."/>
            <person name="Sutton T.D.S."/>
            <person name="Dobson A.D.W."/>
            <person name="Rama T."/>
        </authorList>
    </citation>
    <scope>NUCLEOTIDE SEQUENCE</scope>
    <source>
        <strain evidence="8">TRa3180A</strain>
    </source>
</reference>
<feature type="transmembrane region" description="Helical" evidence="6">
    <location>
        <begin position="36"/>
        <end position="58"/>
    </location>
</feature>